<organism evidence="3 4">
    <name type="scientific">Umezawaea tangerina</name>
    <dbReference type="NCBI Taxonomy" id="84725"/>
    <lineage>
        <taxon>Bacteria</taxon>
        <taxon>Bacillati</taxon>
        <taxon>Actinomycetota</taxon>
        <taxon>Actinomycetes</taxon>
        <taxon>Pseudonocardiales</taxon>
        <taxon>Pseudonocardiaceae</taxon>
        <taxon>Umezawaea</taxon>
    </lineage>
</organism>
<dbReference type="InterPro" id="IPR011042">
    <property type="entry name" value="6-blade_b-propeller_TolB-like"/>
</dbReference>
<gene>
    <name evidence="3" type="ORF">CLV43_101928</name>
</gene>
<feature type="chain" id="PRO_5015653110" evidence="1">
    <location>
        <begin position="24"/>
        <end position="379"/>
    </location>
</feature>
<accession>A0A2T0TLW7</accession>
<dbReference type="PROSITE" id="PS51257">
    <property type="entry name" value="PROKAR_LIPOPROTEIN"/>
    <property type="match status" value="1"/>
</dbReference>
<keyword evidence="4" id="KW-1185">Reference proteome</keyword>
<proteinExistence type="predicted"/>
<evidence type="ECO:0000256" key="1">
    <source>
        <dbReference type="SAM" id="SignalP"/>
    </source>
</evidence>
<evidence type="ECO:0000313" key="3">
    <source>
        <dbReference type="EMBL" id="PRY46649.1"/>
    </source>
</evidence>
<dbReference type="PANTHER" id="PTHR19328:SF13">
    <property type="entry name" value="HIPL1 PROTEIN"/>
    <property type="match status" value="1"/>
</dbReference>
<dbReference type="Pfam" id="PF07995">
    <property type="entry name" value="GSDH"/>
    <property type="match status" value="1"/>
</dbReference>
<dbReference type="OrthoDB" id="9770043at2"/>
<protein>
    <submittedName>
        <fullName evidence="3">Glucose/arabinose dehydrogenase</fullName>
    </submittedName>
</protein>
<evidence type="ECO:0000313" key="4">
    <source>
        <dbReference type="Proteomes" id="UP000239494"/>
    </source>
</evidence>
<dbReference type="EMBL" id="PVTF01000001">
    <property type="protein sequence ID" value="PRY46649.1"/>
    <property type="molecule type" value="Genomic_DNA"/>
</dbReference>
<dbReference type="PANTHER" id="PTHR19328">
    <property type="entry name" value="HEDGEHOG-INTERACTING PROTEIN"/>
    <property type="match status" value="1"/>
</dbReference>
<name>A0A2T0TLW7_9PSEU</name>
<feature type="signal peptide" evidence="1">
    <location>
        <begin position="1"/>
        <end position="23"/>
    </location>
</feature>
<dbReference type="InterPro" id="IPR012938">
    <property type="entry name" value="Glc/Sorbosone_DH"/>
</dbReference>
<sequence>MNRLVGVLAVALVAGCSTTTTGAATSPQPSRAQAPTGLKVQEVVGGLSHAWDVGFLPGGQVLVTQRGGKLTLVKDGKATDVKADLADVKPRGEGGLMGLVVHPDFLTSHRFTTCQTSQDDVRLVTWQLSDDGTSAQRIRNPLLGGLPVNQSGRHSGCRPTIAQDGSLLVGTGDTANGTVAQNLDSLGGKVLRISLETGAAQPDNPIAGSRVYTYGHRNVQGVAVNPKTGQVFTAEHGPDIDDELNLLKPGANYGWDPGQGGTKPGYDESVPMTDLQRFPDAVPAVWVSGDPTEAISGAAFLAGAQWGDLDGTLAVAALKGSKLMLFTLTPEGGVHSVSVPAELDGKYGRLRAARLGPDGALYVTSSNGTDDKLLKITRG</sequence>
<dbReference type="RefSeq" id="WP_106185636.1">
    <property type="nucleotide sequence ID" value="NZ_PVTF01000001.1"/>
</dbReference>
<comment type="caution">
    <text evidence="3">The sequence shown here is derived from an EMBL/GenBank/DDBJ whole genome shotgun (WGS) entry which is preliminary data.</text>
</comment>
<dbReference type="AlphaFoldDB" id="A0A2T0TLW7"/>
<reference evidence="3 4" key="1">
    <citation type="submission" date="2018-03" db="EMBL/GenBank/DDBJ databases">
        <title>Genomic Encyclopedia of Archaeal and Bacterial Type Strains, Phase II (KMG-II): from individual species to whole genera.</title>
        <authorList>
            <person name="Goeker M."/>
        </authorList>
    </citation>
    <scope>NUCLEOTIDE SEQUENCE [LARGE SCALE GENOMIC DNA]</scope>
    <source>
        <strain evidence="3 4">DSM 44720</strain>
    </source>
</reference>
<evidence type="ECO:0000259" key="2">
    <source>
        <dbReference type="Pfam" id="PF07995"/>
    </source>
</evidence>
<dbReference type="Proteomes" id="UP000239494">
    <property type="component" value="Unassembled WGS sequence"/>
</dbReference>
<feature type="domain" description="Glucose/Sorbosone dehydrogenase" evidence="2">
    <location>
        <begin position="47"/>
        <end position="368"/>
    </location>
</feature>
<dbReference type="Gene3D" id="2.120.10.30">
    <property type="entry name" value="TolB, C-terminal domain"/>
    <property type="match status" value="1"/>
</dbReference>
<dbReference type="InterPro" id="IPR011041">
    <property type="entry name" value="Quinoprot_gluc/sorb_DH_b-prop"/>
</dbReference>
<keyword evidence="1" id="KW-0732">Signal</keyword>
<dbReference type="SUPFAM" id="SSF50952">
    <property type="entry name" value="Soluble quinoprotein glucose dehydrogenase"/>
    <property type="match status" value="1"/>
</dbReference>